<proteinExistence type="predicted"/>
<name>A0A371PCH6_9ACTN</name>
<dbReference type="AlphaFoldDB" id="A0A371PCH6"/>
<evidence type="ECO:0000313" key="1">
    <source>
        <dbReference type="EMBL" id="REK73639.1"/>
    </source>
</evidence>
<dbReference type="RefSeq" id="WP_119703749.1">
    <property type="nucleotide sequence ID" value="NZ_JBHSOI010000001.1"/>
</dbReference>
<comment type="caution">
    <text evidence="1">The sequence shown here is derived from an EMBL/GenBank/DDBJ whole genome shotgun (WGS) entry which is preliminary data.</text>
</comment>
<dbReference type="OrthoDB" id="5193571at2"/>
<reference evidence="1 2" key="1">
    <citation type="submission" date="2018-08" db="EMBL/GenBank/DDBJ databases">
        <title>Aeromicrobium sp. M2KJ-4, whole genome shotgun sequence.</title>
        <authorList>
            <person name="Tuo L."/>
        </authorList>
    </citation>
    <scope>NUCLEOTIDE SEQUENCE [LARGE SCALE GENOMIC DNA]</scope>
    <source>
        <strain evidence="1 2">M2KJ-4</strain>
    </source>
</reference>
<evidence type="ECO:0000313" key="2">
    <source>
        <dbReference type="Proteomes" id="UP000265581"/>
    </source>
</evidence>
<keyword evidence="2" id="KW-1185">Reference proteome</keyword>
<dbReference type="Proteomes" id="UP000265581">
    <property type="component" value="Unassembled WGS sequence"/>
</dbReference>
<sequence>MATDGFASWIDNAGLYKAADLRRADSVLMMPGGPTTSPFAVKGGRRVNGAGLQVSVGGSPESWTCTPGAGVVSDPAYLAQGGWRYEIPNATTGLIGARPAAGQSRIDLIVARIYDTTAIGSGAAEVKIERIPGAAGQDPQAPTPPAGSITDVVARMLVKDTGAVVVTPSTERTVAAGGILPVPTTAAMDKLKADGITYRGMVVDNAQTDSLHRYDGTRWKRLVDPSALLSVPAKRWGVDFDPTKHIPKRLAWTLVSATTPGGITAIVNDLKPFFVGVGAVQVTGSADDALRYVKSVLSGDQLLAYCYGANNGGVISQTVTMDVTIDGWV</sequence>
<dbReference type="EMBL" id="QUBR01000001">
    <property type="protein sequence ID" value="REK73639.1"/>
    <property type="molecule type" value="Genomic_DNA"/>
</dbReference>
<organism evidence="1 2">
    <name type="scientific">Aeromicrobium endophyticum</name>
    <dbReference type="NCBI Taxonomy" id="2292704"/>
    <lineage>
        <taxon>Bacteria</taxon>
        <taxon>Bacillati</taxon>
        <taxon>Actinomycetota</taxon>
        <taxon>Actinomycetes</taxon>
        <taxon>Propionibacteriales</taxon>
        <taxon>Nocardioidaceae</taxon>
        <taxon>Aeromicrobium</taxon>
    </lineage>
</organism>
<accession>A0A371PCH6</accession>
<protein>
    <submittedName>
        <fullName evidence="1">Uncharacterized protein</fullName>
    </submittedName>
</protein>
<gene>
    <name evidence="1" type="ORF">DX116_08925</name>
</gene>